<feature type="compositionally biased region" description="Basic and acidic residues" evidence="1">
    <location>
        <begin position="53"/>
        <end position="68"/>
    </location>
</feature>
<keyword evidence="5" id="KW-1185">Reference proteome</keyword>
<dbReference type="NCBIfam" id="NF033517">
    <property type="entry name" value="transpos_IS66"/>
    <property type="match status" value="1"/>
</dbReference>
<dbReference type="InterPro" id="IPR024474">
    <property type="entry name" value="Znf_dom_IS66"/>
</dbReference>
<comment type="caution">
    <text evidence="4">The sequence shown here is derived from an EMBL/GenBank/DDBJ whole genome shotgun (WGS) entry which is preliminary data.</text>
</comment>
<dbReference type="InterPro" id="IPR004291">
    <property type="entry name" value="Transposase_IS66_central"/>
</dbReference>
<dbReference type="Proteomes" id="UP001279553">
    <property type="component" value="Unassembled WGS sequence"/>
</dbReference>
<dbReference type="Pfam" id="PF13005">
    <property type="entry name" value="zf-IS66"/>
    <property type="match status" value="1"/>
</dbReference>
<dbReference type="PANTHER" id="PTHR33678">
    <property type="entry name" value="BLL1576 PROTEIN"/>
    <property type="match status" value="1"/>
</dbReference>
<evidence type="ECO:0000313" key="5">
    <source>
        <dbReference type="Proteomes" id="UP001279553"/>
    </source>
</evidence>
<feature type="compositionally biased region" description="Basic and acidic residues" evidence="1">
    <location>
        <begin position="36"/>
        <end position="46"/>
    </location>
</feature>
<dbReference type="PANTHER" id="PTHR33678:SF2">
    <property type="match status" value="1"/>
</dbReference>
<feature type="domain" description="Transposase IS66 zinc-finger binding" evidence="3">
    <location>
        <begin position="75"/>
        <end position="122"/>
    </location>
</feature>
<sequence>MDRSDLQQLSKEQLIELVLRLQRPEKNSRTSSKPPSTDKKEKRENSRPGGAKLGHEPHNRQLADDPDEFRDHVPGICEQCGGAFSLDAAMELIGEYDEIEIPPVKPYVIRHRRFACRCAHCGSRAKVPAPAIATTTPFGLRIHALAVYFKGFQALSYERLSGLFRDAFGLVVSEGALMNMFIRSHIRFKVEAEKAKVVLRAAQIVASDETGVRIEGTNSYHWVFHCKDAVVHQPDYSRAARVADEMMGGHKPAVWISDRYSAQQKHGERHQTCLAHLARDTAFAFEHGSDDLPFRFRLWLGRAFDLAKEVATFTASTLARKKRELEGQLTVLLTVTTQCDLARQLQAKIGRARSQLLTFCDYPGRVEATNNTSERKLRPCVIQRKVTNGYRAMWAAEAEADVRTTVDTARLSGANPFAVIVNALT</sequence>
<evidence type="ECO:0000313" key="4">
    <source>
        <dbReference type="EMBL" id="MDX5930351.1"/>
    </source>
</evidence>
<name>A0AAW9DN56_ACIAO</name>
<evidence type="ECO:0000259" key="2">
    <source>
        <dbReference type="Pfam" id="PF03050"/>
    </source>
</evidence>
<organism evidence="4 5">
    <name type="scientific">Acidiphilium acidophilum</name>
    <name type="common">Thiobacillus acidophilus</name>
    <dbReference type="NCBI Taxonomy" id="76588"/>
    <lineage>
        <taxon>Bacteria</taxon>
        <taxon>Pseudomonadati</taxon>
        <taxon>Pseudomonadota</taxon>
        <taxon>Alphaproteobacteria</taxon>
        <taxon>Acetobacterales</taxon>
        <taxon>Acidocellaceae</taxon>
        <taxon>Acidiphilium</taxon>
    </lineage>
</organism>
<evidence type="ECO:0000256" key="1">
    <source>
        <dbReference type="SAM" id="MobiDB-lite"/>
    </source>
</evidence>
<dbReference type="InterPro" id="IPR052344">
    <property type="entry name" value="Transposase-related"/>
</dbReference>
<proteinExistence type="predicted"/>
<accession>A0AAW9DN56</accession>
<feature type="domain" description="Transposase IS66 central" evidence="2">
    <location>
        <begin position="138"/>
        <end position="397"/>
    </location>
</feature>
<dbReference type="AlphaFoldDB" id="A0AAW9DN56"/>
<dbReference type="RefSeq" id="WP_319613303.1">
    <property type="nucleotide sequence ID" value="NZ_JAWXYB010000018.1"/>
</dbReference>
<feature type="region of interest" description="Disordered" evidence="1">
    <location>
        <begin position="19"/>
        <end position="68"/>
    </location>
</feature>
<evidence type="ECO:0000259" key="3">
    <source>
        <dbReference type="Pfam" id="PF13005"/>
    </source>
</evidence>
<protein>
    <submittedName>
        <fullName evidence="4">IS66 family transposase</fullName>
    </submittedName>
</protein>
<dbReference type="Pfam" id="PF03050">
    <property type="entry name" value="DDE_Tnp_IS66"/>
    <property type="match status" value="1"/>
</dbReference>
<dbReference type="EMBL" id="JAWXYB010000018">
    <property type="protein sequence ID" value="MDX5930351.1"/>
    <property type="molecule type" value="Genomic_DNA"/>
</dbReference>
<reference evidence="4 5" key="1">
    <citation type="submission" date="2023-11" db="EMBL/GenBank/DDBJ databases">
        <title>MicrobeMod: A computational toolkit for identifying prokaryotic methylation and restriction-modification with nanopore sequencing.</title>
        <authorList>
            <person name="Crits-Christoph A."/>
            <person name="Kang S.C."/>
            <person name="Lee H."/>
            <person name="Ostrov N."/>
        </authorList>
    </citation>
    <scope>NUCLEOTIDE SEQUENCE [LARGE SCALE GENOMIC DNA]</scope>
    <source>
        <strain evidence="4 5">DSMZ 700</strain>
    </source>
</reference>
<gene>
    <name evidence="4" type="ORF">SIL87_06185</name>
</gene>